<dbReference type="PROSITE" id="PS50928">
    <property type="entry name" value="ABC_TM1"/>
    <property type="match status" value="1"/>
</dbReference>
<evidence type="ECO:0000256" key="1">
    <source>
        <dbReference type="ARBA" id="ARBA00004651"/>
    </source>
</evidence>
<comment type="subcellular location">
    <subcellularLocation>
        <location evidence="1 7">Cell membrane</location>
        <topology evidence="1 7">Multi-pass membrane protein</topology>
    </subcellularLocation>
</comment>
<dbReference type="InterPro" id="IPR045621">
    <property type="entry name" value="BPD_transp_1_N"/>
</dbReference>
<dbReference type="OrthoDB" id="9807402at2"/>
<accession>A0A1C3V3P8</accession>
<keyword evidence="3" id="KW-1003">Cell membrane</keyword>
<dbReference type="EMBL" id="FMAF01000004">
    <property type="protein sequence ID" value="SCB22278.1"/>
    <property type="molecule type" value="Genomic_DNA"/>
</dbReference>
<dbReference type="PANTHER" id="PTHR43163">
    <property type="entry name" value="DIPEPTIDE TRANSPORT SYSTEM PERMEASE PROTEIN DPPB-RELATED"/>
    <property type="match status" value="1"/>
</dbReference>
<feature type="transmembrane region" description="Helical" evidence="7">
    <location>
        <begin position="168"/>
        <end position="191"/>
    </location>
</feature>
<feature type="transmembrane region" description="Helical" evidence="7">
    <location>
        <begin position="272"/>
        <end position="298"/>
    </location>
</feature>
<dbReference type="Proteomes" id="UP000199205">
    <property type="component" value="Unassembled WGS sequence"/>
</dbReference>
<evidence type="ECO:0000313" key="9">
    <source>
        <dbReference type="EMBL" id="SCB22278.1"/>
    </source>
</evidence>
<dbReference type="Gene3D" id="1.10.3720.10">
    <property type="entry name" value="MetI-like"/>
    <property type="match status" value="1"/>
</dbReference>
<evidence type="ECO:0000256" key="3">
    <source>
        <dbReference type="ARBA" id="ARBA00022475"/>
    </source>
</evidence>
<dbReference type="InterPro" id="IPR000515">
    <property type="entry name" value="MetI-like"/>
</dbReference>
<sequence>MLQSILRALFRALVTLFLAITFTFIILRISGDPLHSLLPVETPPEVVALMRQQWGLDQPLYIQYFSYLGHLLRGDFGKSLLNGQDALTLVLSKVPATLELMGAALILAFGAGVPLGILAARNRGGLIDRFVMMLAVLMHSLPNFLIAILLIQLFAVSLRLLPSGGGSTAAHLVMPVLVIGLYNAGIIARFVRSSVLEVLGQRYILAARAKRIGESAVLWQHVMPNAALPLLTMLGFLVGGMIGGAAVVETVYAWPGVGRFLVSSVAQRDLNIVQTIVILITATMVSANLLIDCLYILADPRLRHRASA</sequence>
<gene>
    <name evidence="9" type="ORF">GA0061101_104153</name>
</gene>
<evidence type="ECO:0000259" key="8">
    <source>
        <dbReference type="PROSITE" id="PS50928"/>
    </source>
</evidence>
<evidence type="ECO:0000256" key="7">
    <source>
        <dbReference type="RuleBase" id="RU363032"/>
    </source>
</evidence>
<keyword evidence="6 7" id="KW-0472">Membrane</keyword>
<evidence type="ECO:0000256" key="6">
    <source>
        <dbReference type="ARBA" id="ARBA00023136"/>
    </source>
</evidence>
<evidence type="ECO:0000256" key="4">
    <source>
        <dbReference type="ARBA" id="ARBA00022692"/>
    </source>
</evidence>
<comment type="similarity">
    <text evidence="7">Belongs to the binding-protein-dependent transport system permease family.</text>
</comment>
<keyword evidence="4 7" id="KW-0812">Transmembrane</keyword>
<dbReference type="InterPro" id="IPR035906">
    <property type="entry name" value="MetI-like_sf"/>
</dbReference>
<proteinExistence type="inferred from homology"/>
<evidence type="ECO:0000256" key="5">
    <source>
        <dbReference type="ARBA" id="ARBA00022989"/>
    </source>
</evidence>
<organism evidence="9 10">
    <name type="scientific">Rhizobium lusitanum</name>
    <dbReference type="NCBI Taxonomy" id="293958"/>
    <lineage>
        <taxon>Bacteria</taxon>
        <taxon>Pseudomonadati</taxon>
        <taxon>Pseudomonadota</taxon>
        <taxon>Alphaproteobacteria</taxon>
        <taxon>Hyphomicrobiales</taxon>
        <taxon>Rhizobiaceae</taxon>
        <taxon>Rhizobium/Agrobacterium group</taxon>
        <taxon>Rhizobium</taxon>
    </lineage>
</organism>
<reference evidence="9 10" key="1">
    <citation type="submission" date="2016-08" db="EMBL/GenBank/DDBJ databases">
        <authorList>
            <person name="Seilhamer J.J."/>
        </authorList>
    </citation>
    <scope>NUCLEOTIDE SEQUENCE [LARGE SCALE GENOMIC DNA]</scope>
    <source>
        <strain evidence="9 10">P1-7</strain>
    </source>
</reference>
<dbReference type="RefSeq" id="WP_037192354.1">
    <property type="nucleotide sequence ID" value="NZ_FMAF01000004.1"/>
</dbReference>
<feature type="transmembrane region" description="Helical" evidence="7">
    <location>
        <begin position="100"/>
        <end position="118"/>
    </location>
</feature>
<evidence type="ECO:0000256" key="2">
    <source>
        <dbReference type="ARBA" id="ARBA00022448"/>
    </source>
</evidence>
<feature type="transmembrane region" description="Helical" evidence="7">
    <location>
        <begin position="230"/>
        <end position="252"/>
    </location>
</feature>
<keyword evidence="5 7" id="KW-1133">Transmembrane helix</keyword>
<dbReference type="CDD" id="cd06261">
    <property type="entry name" value="TM_PBP2"/>
    <property type="match status" value="1"/>
</dbReference>
<dbReference type="GO" id="GO:0005886">
    <property type="term" value="C:plasma membrane"/>
    <property type="evidence" value="ECO:0007669"/>
    <property type="project" value="UniProtKB-SubCell"/>
</dbReference>
<dbReference type="AlphaFoldDB" id="A0A1C3V3P8"/>
<protein>
    <submittedName>
        <fullName evidence="9">Peptide/nickel transport system permease protein</fullName>
    </submittedName>
</protein>
<keyword evidence="2 7" id="KW-0813">Transport</keyword>
<feature type="transmembrane region" description="Helical" evidence="7">
    <location>
        <begin position="130"/>
        <end position="156"/>
    </location>
</feature>
<feature type="transmembrane region" description="Helical" evidence="7">
    <location>
        <begin position="12"/>
        <end position="31"/>
    </location>
</feature>
<feature type="domain" description="ABC transmembrane type-1" evidence="8">
    <location>
        <begin position="94"/>
        <end position="291"/>
    </location>
</feature>
<dbReference type="PANTHER" id="PTHR43163:SF6">
    <property type="entry name" value="DIPEPTIDE TRANSPORT SYSTEM PERMEASE PROTEIN DPPB-RELATED"/>
    <property type="match status" value="1"/>
</dbReference>
<dbReference type="Pfam" id="PF00528">
    <property type="entry name" value="BPD_transp_1"/>
    <property type="match status" value="1"/>
</dbReference>
<name>A0A1C3V3P8_9HYPH</name>
<dbReference type="SUPFAM" id="SSF161098">
    <property type="entry name" value="MetI-like"/>
    <property type="match status" value="1"/>
</dbReference>
<dbReference type="GO" id="GO:0071916">
    <property type="term" value="F:dipeptide transmembrane transporter activity"/>
    <property type="evidence" value="ECO:0007669"/>
    <property type="project" value="TreeGrafter"/>
</dbReference>
<dbReference type="Pfam" id="PF19300">
    <property type="entry name" value="BPD_transp_1_N"/>
    <property type="match status" value="1"/>
</dbReference>
<evidence type="ECO:0000313" key="10">
    <source>
        <dbReference type="Proteomes" id="UP000199205"/>
    </source>
</evidence>